<keyword evidence="4" id="KW-1185">Reference proteome</keyword>
<comment type="caution">
    <text evidence="2">The sequence shown here is derived from an EMBL/GenBank/DDBJ whole genome shotgun (WGS) entry which is preliminary data.</text>
</comment>
<gene>
    <name evidence="3" type="ORF">M9Y10_018130</name>
    <name evidence="2" type="ORF">M9Y10_024196</name>
</gene>
<protein>
    <submittedName>
        <fullName evidence="2">Uncharacterized protein</fullName>
    </submittedName>
</protein>
<evidence type="ECO:0000256" key="1">
    <source>
        <dbReference type="SAM" id="MobiDB-lite"/>
    </source>
</evidence>
<dbReference type="InterPro" id="IPR027417">
    <property type="entry name" value="P-loop_NTPase"/>
</dbReference>
<sequence>MLKDITSINELFFYFLPHDKKFDKKKIKLGKEHRSPFDNIKENTINIGIFGRENVNITKLWFRFVYEEFYQHFSQDFETNLSEIELTKIVEISNEIVSISVIDTTFAGKNEYKKHYFELQGFIFGFNIDAIFKPTYKEEIFKVYNEMKDIVGEDLIFAIALVIQNLENIQNKLEDQITDERIEELCKYMKSEIFIISSESGENINNIFHFLSKQILNNRKMSKSTKKKKKRTKHKNKYHT</sequence>
<dbReference type="EMBL" id="JAPFFF010000024">
    <property type="protein sequence ID" value="KAK8850019.1"/>
    <property type="molecule type" value="Genomic_DNA"/>
</dbReference>
<dbReference type="InterPro" id="IPR001806">
    <property type="entry name" value="Small_GTPase"/>
</dbReference>
<accession>A0ABR2GLL8</accession>
<reference evidence="2 4" key="1">
    <citation type="submission" date="2024-04" db="EMBL/GenBank/DDBJ databases">
        <title>Tritrichomonas musculus Genome.</title>
        <authorList>
            <person name="Alves-Ferreira E."/>
            <person name="Grigg M."/>
            <person name="Lorenzi H."/>
            <person name="Galac M."/>
        </authorList>
    </citation>
    <scope>NUCLEOTIDE SEQUENCE [LARGE SCALE GENOMIC DNA]</scope>
    <source>
        <strain evidence="2 4">EAF2021</strain>
    </source>
</reference>
<organism evidence="2 4">
    <name type="scientific">Tritrichomonas musculus</name>
    <dbReference type="NCBI Taxonomy" id="1915356"/>
    <lineage>
        <taxon>Eukaryota</taxon>
        <taxon>Metamonada</taxon>
        <taxon>Parabasalia</taxon>
        <taxon>Tritrichomonadida</taxon>
        <taxon>Tritrichomonadidae</taxon>
        <taxon>Tritrichomonas</taxon>
    </lineage>
</organism>
<dbReference type="SUPFAM" id="SSF52540">
    <property type="entry name" value="P-loop containing nucleoside triphosphate hydrolases"/>
    <property type="match status" value="1"/>
</dbReference>
<feature type="region of interest" description="Disordered" evidence="1">
    <location>
        <begin position="220"/>
        <end position="240"/>
    </location>
</feature>
<evidence type="ECO:0000313" key="3">
    <source>
        <dbReference type="EMBL" id="KAK8850019.1"/>
    </source>
</evidence>
<dbReference type="EMBL" id="JAPFFF010000296">
    <property type="protein sequence ID" value="KAK8834818.1"/>
    <property type="molecule type" value="Genomic_DNA"/>
</dbReference>
<dbReference type="Gene3D" id="3.40.50.300">
    <property type="entry name" value="P-loop containing nucleotide triphosphate hydrolases"/>
    <property type="match status" value="1"/>
</dbReference>
<evidence type="ECO:0000313" key="4">
    <source>
        <dbReference type="Proteomes" id="UP001470230"/>
    </source>
</evidence>
<dbReference type="Pfam" id="PF00071">
    <property type="entry name" value="Ras"/>
    <property type="match status" value="1"/>
</dbReference>
<name>A0ABR2GLL8_9EUKA</name>
<dbReference type="PROSITE" id="PS51419">
    <property type="entry name" value="RAB"/>
    <property type="match status" value="1"/>
</dbReference>
<dbReference type="Proteomes" id="UP001470230">
    <property type="component" value="Unassembled WGS sequence"/>
</dbReference>
<proteinExistence type="predicted"/>
<evidence type="ECO:0000313" key="2">
    <source>
        <dbReference type="EMBL" id="KAK8834818.1"/>
    </source>
</evidence>